<evidence type="ECO:0000313" key="2">
    <source>
        <dbReference type="EMBL" id="KAF4301702.1"/>
    </source>
</evidence>
<name>A0A8H4IJQ7_9PEZI</name>
<dbReference type="EMBL" id="WWBZ02000073">
    <property type="protein sequence ID" value="KAF4301702.1"/>
    <property type="molecule type" value="Genomic_DNA"/>
</dbReference>
<dbReference type="Proteomes" id="UP000572817">
    <property type="component" value="Unassembled WGS sequence"/>
</dbReference>
<accession>A0A8H4IJQ7</accession>
<proteinExistence type="predicted"/>
<protein>
    <recommendedName>
        <fullName evidence="4">SnoaL-like domain-containing protein</fullName>
    </recommendedName>
</protein>
<comment type="caution">
    <text evidence="2">The sequence shown here is derived from an EMBL/GenBank/DDBJ whole genome shotgun (WGS) entry which is preliminary data.</text>
</comment>
<keyword evidence="3" id="KW-1185">Reference proteome</keyword>
<dbReference type="OrthoDB" id="5176208at2759"/>
<keyword evidence="1" id="KW-0732">Signal</keyword>
<gene>
    <name evidence="2" type="ORF">GTA08_BOTSDO09645</name>
</gene>
<feature type="chain" id="PRO_5034104386" description="SnoaL-like domain-containing protein" evidence="1">
    <location>
        <begin position="20"/>
        <end position="93"/>
    </location>
</feature>
<reference evidence="2" key="1">
    <citation type="submission" date="2020-04" db="EMBL/GenBank/DDBJ databases">
        <title>Genome Assembly and Annotation of Botryosphaeria dothidea sdau 11-99, a Latent Pathogen of Apple Fruit Ring Rot in China.</title>
        <authorList>
            <person name="Yu C."/>
            <person name="Diao Y."/>
            <person name="Lu Q."/>
            <person name="Zhao J."/>
            <person name="Cui S."/>
            <person name="Peng C."/>
            <person name="He B."/>
            <person name="Liu H."/>
        </authorList>
    </citation>
    <scope>NUCLEOTIDE SEQUENCE [LARGE SCALE GENOMIC DNA]</scope>
    <source>
        <strain evidence="2">Sdau11-99</strain>
    </source>
</reference>
<feature type="signal peptide" evidence="1">
    <location>
        <begin position="1"/>
        <end position="19"/>
    </location>
</feature>
<organism evidence="2 3">
    <name type="scientific">Botryosphaeria dothidea</name>
    <dbReference type="NCBI Taxonomy" id="55169"/>
    <lineage>
        <taxon>Eukaryota</taxon>
        <taxon>Fungi</taxon>
        <taxon>Dikarya</taxon>
        <taxon>Ascomycota</taxon>
        <taxon>Pezizomycotina</taxon>
        <taxon>Dothideomycetes</taxon>
        <taxon>Dothideomycetes incertae sedis</taxon>
        <taxon>Botryosphaeriales</taxon>
        <taxon>Botryosphaeriaceae</taxon>
        <taxon>Botryosphaeria</taxon>
    </lineage>
</organism>
<evidence type="ECO:0000256" key="1">
    <source>
        <dbReference type="SAM" id="SignalP"/>
    </source>
</evidence>
<sequence>MKTSAVITVIGLCASTVAAVDLKHYQAGTGVEAEFADFLKELYALSEEPASTDTFTDFFTADGVLIVRGTTATGAAEIVQLKQRLLPTAGNKH</sequence>
<evidence type="ECO:0000313" key="3">
    <source>
        <dbReference type="Proteomes" id="UP000572817"/>
    </source>
</evidence>
<dbReference type="AlphaFoldDB" id="A0A8H4IJQ7"/>
<evidence type="ECO:0008006" key="4">
    <source>
        <dbReference type="Google" id="ProtNLM"/>
    </source>
</evidence>